<dbReference type="PANTHER" id="PTHR35814">
    <property type="match status" value="1"/>
</dbReference>
<keyword evidence="7" id="KW-1185">Reference proteome</keyword>
<dbReference type="GO" id="GO:0016020">
    <property type="term" value="C:membrane"/>
    <property type="evidence" value="ECO:0007669"/>
    <property type="project" value="UniProtKB-SubCell"/>
</dbReference>
<evidence type="ECO:0000256" key="4">
    <source>
        <dbReference type="ARBA" id="ARBA00023136"/>
    </source>
</evidence>
<dbReference type="EMBL" id="ML995479">
    <property type="protein sequence ID" value="KAF2144390.1"/>
    <property type="molecule type" value="Genomic_DNA"/>
</dbReference>
<evidence type="ECO:0000256" key="3">
    <source>
        <dbReference type="ARBA" id="ARBA00022989"/>
    </source>
</evidence>
<feature type="transmembrane region" description="Helical" evidence="5">
    <location>
        <begin position="133"/>
        <end position="152"/>
    </location>
</feature>
<proteinExistence type="predicted"/>
<evidence type="ECO:0000256" key="2">
    <source>
        <dbReference type="ARBA" id="ARBA00022692"/>
    </source>
</evidence>
<dbReference type="Gene3D" id="1.20.120.550">
    <property type="entry name" value="Membrane associated eicosanoid/glutathione metabolism-like domain"/>
    <property type="match status" value="1"/>
</dbReference>
<dbReference type="SUPFAM" id="SSF161084">
    <property type="entry name" value="MAPEG domain-like"/>
    <property type="match status" value="1"/>
</dbReference>
<dbReference type="RefSeq" id="XP_033400102.1">
    <property type="nucleotide sequence ID" value="XM_033537971.1"/>
</dbReference>
<dbReference type="AlphaFoldDB" id="A0A6A6BJR6"/>
<organism evidence="6 7">
    <name type="scientific">Aplosporella prunicola CBS 121167</name>
    <dbReference type="NCBI Taxonomy" id="1176127"/>
    <lineage>
        <taxon>Eukaryota</taxon>
        <taxon>Fungi</taxon>
        <taxon>Dikarya</taxon>
        <taxon>Ascomycota</taxon>
        <taxon>Pezizomycotina</taxon>
        <taxon>Dothideomycetes</taxon>
        <taxon>Dothideomycetes incertae sedis</taxon>
        <taxon>Botryosphaeriales</taxon>
        <taxon>Aplosporellaceae</taxon>
        <taxon>Aplosporella</taxon>
    </lineage>
</organism>
<evidence type="ECO:0000256" key="5">
    <source>
        <dbReference type="SAM" id="Phobius"/>
    </source>
</evidence>
<protein>
    <recommendedName>
        <fullName evidence="8">MAPEG family protein</fullName>
    </recommendedName>
</protein>
<dbReference type="InterPro" id="IPR001129">
    <property type="entry name" value="Membr-assoc_MAPEG"/>
</dbReference>
<comment type="subcellular location">
    <subcellularLocation>
        <location evidence="1">Membrane</location>
    </subcellularLocation>
</comment>
<dbReference type="OrthoDB" id="19091at2759"/>
<evidence type="ECO:0000313" key="7">
    <source>
        <dbReference type="Proteomes" id="UP000799438"/>
    </source>
</evidence>
<reference evidence="6" key="1">
    <citation type="journal article" date="2020" name="Stud. Mycol.">
        <title>101 Dothideomycetes genomes: a test case for predicting lifestyles and emergence of pathogens.</title>
        <authorList>
            <person name="Haridas S."/>
            <person name="Albert R."/>
            <person name="Binder M."/>
            <person name="Bloem J."/>
            <person name="Labutti K."/>
            <person name="Salamov A."/>
            <person name="Andreopoulos B."/>
            <person name="Baker S."/>
            <person name="Barry K."/>
            <person name="Bills G."/>
            <person name="Bluhm B."/>
            <person name="Cannon C."/>
            <person name="Castanera R."/>
            <person name="Culley D."/>
            <person name="Daum C."/>
            <person name="Ezra D."/>
            <person name="Gonzalez J."/>
            <person name="Henrissat B."/>
            <person name="Kuo A."/>
            <person name="Liang C."/>
            <person name="Lipzen A."/>
            <person name="Lutzoni F."/>
            <person name="Magnuson J."/>
            <person name="Mondo S."/>
            <person name="Nolan M."/>
            <person name="Ohm R."/>
            <person name="Pangilinan J."/>
            <person name="Park H.-J."/>
            <person name="Ramirez L."/>
            <person name="Alfaro M."/>
            <person name="Sun H."/>
            <person name="Tritt A."/>
            <person name="Yoshinaga Y."/>
            <person name="Zwiers L.-H."/>
            <person name="Turgeon B."/>
            <person name="Goodwin S."/>
            <person name="Spatafora J."/>
            <person name="Crous P."/>
            <person name="Grigoriev I."/>
        </authorList>
    </citation>
    <scope>NUCLEOTIDE SEQUENCE</scope>
    <source>
        <strain evidence="6">CBS 121167</strain>
    </source>
</reference>
<evidence type="ECO:0000256" key="1">
    <source>
        <dbReference type="ARBA" id="ARBA00004370"/>
    </source>
</evidence>
<accession>A0A6A6BJR6</accession>
<keyword evidence="3 5" id="KW-1133">Transmembrane helix</keyword>
<dbReference type="PANTHER" id="PTHR35814:SF1">
    <property type="entry name" value="GLUTATHIONE S-TRANSFERASE-RELATED"/>
    <property type="match status" value="1"/>
</dbReference>
<dbReference type="GeneID" id="54295467"/>
<dbReference type="Proteomes" id="UP000799438">
    <property type="component" value="Unassembled WGS sequence"/>
</dbReference>
<feature type="transmembrane region" description="Helical" evidence="5">
    <location>
        <begin position="12"/>
        <end position="31"/>
    </location>
</feature>
<evidence type="ECO:0008006" key="8">
    <source>
        <dbReference type="Google" id="ProtNLM"/>
    </source>
</evidence>
<dbReference type="Pfam" id="PF01124">
    <property type="entry name" value="MAPEG"/>
    <property type="match status" value="1"/>
</dbReference>
<name>A0A6A6BJR6_9PEZI</name>
<dbReference type="InterPro" id="IPR023352">
    <property type="entry name" value="MAPEG-like_dom_sf"/>
</dbReference>
<gene>
    <name evidence="6" type="ORF">K452DRAFT_245182</name>
</gene>
<keyword evidence="2 5" id="KW-0812">Transmembrane</keyword>
<evidence type="ECO:0000313" key="6">
    <source>
        <dbReference type="EMBL" id="KAF2144390.1"/>
    </source>
</evidence>
<keyword evidence="4 5" id="KW-0472">Membrane</keyword>
<sequence length="158" mass="17088">MVQVGLGVPMPMLAPVTATWTAPFAAYLIFLSNRIVYQRLKHKALMGDRLATTTGAPDDDPLYLATRTHANFLETVPVTLGVAALAELNGANRRWLHGALATMFVLRVAHLELGIMGTNASGRKSAGWGRIPGYYGTQAVLLGLAGYTAWIVRGYWGF</sequence>